<sequence length="268" mass="32030">MALLLKRCYLFYNWAMHDVSDTRTNDLPLVKSIFYPLTIIGIYIYFVLHFGPRLMKNRKPFDLNKLLIVYNALQVAYCTIIVYEASRTVLFKYDWRCAPVDYANTKEAKYVTRLVWSYYMIKIADLLDTVFFVLRKKSNQVTFLHVYHHAGMVMMTWGATKFFPGGHCIYLGVINCFVHAVMYIYYLLTAYDSEYKNSIWWKKHITQLQLMQFTFFSLIYGQILFRPDCQFPRWTQIVFLPQNAFMMMLFGDFYYKTYIKTKPAIIAE</sequence>
<evidence type="ECO:0000256" key="4">
    <source>
        <dbReference type="ARBA" id="ARBA00022692"/>
    </source>
</evidence>
<dbReference type="EC" id="2.3.1.199" evidence="10"/>
<evidence type="ECO:0000256" key="6">
    <source>
        <dbReference type="ARBA" id="ARBA00022989"/>
    </source>
</evidence>
<dbReference type="Pfam" id="PF01151">
    <property type="entry name" value="ELO"/>
    <property type="match status" value="1"/>
</dbReference>
<feature type="transmembrane region" description="Helical" evidence="10">
    <location>
        <begin position="237"/>
        <end position="255"/>
    </location>
</feature>
<comment type="subcellular location">
    <subcellularLocation>
        <location evidence="1">Membrane</location>
        <topology evidence="1">Multi-pass membrane protein</topology>
    </subcellularLocation>
</comment>
<dbReference type="PANTHER" id="PTHR11157">
    <property type="entry name" value="FATTY ACID ACYL TRANSFERASE-RELATED"/>
    <property type="match status" value="1"/>
</dbReference>
<dbReference type="Proteomes" id="UP000695000">
    <property type="component" value="Unplaced"/>
</dbReference>
<evidence type="ECO:0000256" key="8">
    <source>
        <dbReference type="ARBA" id="ARBA00023136"/>
    </source>
</evidence>
<accession>A0ABM1MRH5</accession>
<name>A0ABM1MRH5_NICVS</name>
<evidence type="ECO:0000256" key="7">
    <source>
        <dbReference type="ARBA" id="ARBA00023098"/>
    </source>
</evidence>
<dbReference type="InterPro" id="IPR030457">
    <property type="entry name" value="ELO_CS"/>
</dbReference>
<protein>
    <recommendedName>
        <fullName evidence="10">Elongation of very long chain fatty acids protein</fullName>
        <ecNumber evidence="10">2.3.1.199</ecNumber>
    </recommendedName>
    <alternativeName>
        <fullName evidence="10">Very-long-chain 3-oxoacyl-CoA synthase</fullName>
    </alternativeName>
</protein>
<feature type="transmembrane region" description="Helical" evidence="10">
    <location>
        <begin position="63"/>
        <end position="83"/>
    </location>
</feature>
<dbReference type="RefSeq" id="XP_017777175.1">
    <property type="nucleotide sequence ID" value="XM_017921686.1"/>
</dbReference>
<keyword evidence="11" id="KW-1185">Reference proteome</keyword>
<feature type="transmembrane region" description="Helical" evidence="10">
    <location>
        <begin position="169"/>
        <end position="188"/>
    </location>
</feature>
<evidence type="ECO:0000313" key="12">
    <source>
        <dbReference type="RefSeq" id="XP_017777175.1"/>
    </source>
</evidence>
<dbReference type="InterPro" id="IPR002076">
    <property type="entry name" value="ELO_fam"/>
</dbReference>
<comment type="catalytic activity">
    <reaction evidence="10">
        <text>a very-long-chain acyl-CoA + malonyl-CoA + H(+) = a very-long-chain 3-oxoacyl-CoA + CO2 + CoA</text>
        <dbReference type="Rhea" id="RHEA:32727"/>
        <dbReference type="ChEBI" id="CHEBI:15378"/>
        <dbReference type="ChEBI" id="CHEBI:16526"/>
        <dbReference type="ChEBI" id="CHEBI:57287"/>
        <dbReference type="ChEBI" id="CHEBI:57384"/>
        <dbReference type="ChEBI" id="CHEBI:90725"/>
        <dbReference type="ChEBI" id="CHEBI:90736"/>
        <dbReference type="EC" id="2.3.1.199"/>
    </reaction>
</comment>
<evidence type="ECO:0000256" key="3">
    <source>
        <dbReference type="ARBA" id="ARBA00022679"/>
    </source>
</evidence>
<keyword evidence="3 10" id="KW-0808">Transferase</keyword>
<dbReference type="GeneID" id="108563107"/>
<dbReference type="PROSITE" id="PS01188">
    <property type="entry name" value="ELO"/>
    <property type="match status" value="1"/>
</dbReference>
<comment type="similarity">
    <text evidence="10">Belongs to the ELO family.</text>
</comment>
<feature type="transmembrane region" description="Helical" evidence="10">
    <location>
        <begin position="146"/>
        <end position="163"/>
    </location>
</feature>
<keyword evidence="6 10" id="KW-1133">Transmembrane helix</keyword>
<evidence type="ECO:0000256" key="5">
    <source>
        <dbReference type="ARBA" id="ARBA00022832"/>
    </source>
</evidence>
<evidence type="ECO:0000313" key="11">
    <source>
        <dbReference type="Proteomes" id="UP000695000"/>
    </source>
</evidence>
<gene>
    <name evidence="12" type="primary">LOC108563107</name>
</gene>
<evidence type="ECO:0000256" key="1">
    <source>
        <dbReference type="ARBA" id="ARBA00004141"/>
    </source>
</evidence>
<evidence type="ECO:0000256" key="10">
    <source>
        <dbReference type="RuleBase" id="RU361115"/>
    </source>
</evidence>
<organism evidence="11 12">
    <name type="scientific">Nicrophorus vespilloides</name>
    <name type="common">Boreal carrion beetle</name>
    <dbReference type="NCBI Taxonomy" id="110193"/>
    <lineage>
        <taxon>Eukaryota</taxon>
        <taxon>Metazoa</taxon>
        <taxon>Ecdysozoa</taxon>
        <taxon>Arthropoda</taxon>
        <taxon>Hexapoda</taxon>
        <taxon>Insecta</taxon>
        <taxon>Pterygota</taxon>
        <taxon>Neoptera</taxon>
        <taxon>Endopterygota</taxon>
        <taxon>Coleoptera</taxon>
        <taxon>Polyphaga</taxon>
        <taxon>Staphyliniformia</taxon>
        <taxon>Silphidae</taxon>
        <taxon>Nicrophorinae</taxon>
        <taxon>Nicrophorus</taxon>
    </lineage>
</organism>
<keyword evidence="7 10" id="KW-0443">Lipid metabolism</keyword>
<dbReference type="PANTHER" id="PTHR11157:SF21">
    <property type="entry name" value="ELONGATION OF VERY LONG CHAIN FATTY ACIDS PROTEIN"/>
    <property type="match status" value="1"/>
</dbReference>
<reference evidence="12" key="1">
    <citation type="submission" date="2025-08" db="UniProtKB">
        <authorList>
            <consortium name="RefSeq"/>
        </authorList>
    </citation>
    <scope>IDENTIFICATION</scope>
    <source>
        <tissue evidence="12">Whole Larva</tissue>
    </source>
</reference>
<keyword evidence="8 10" id="KW-0472">Membrane</keyword>
<feature type="transmembrane region" description="Helical" evidence="10">
    <location>
        <begin position="208"/>
        <end position="225"/>
    </location>
</feature>
<keyword evidence="2 10" id="KW-0444">Lipid biosynthesis</keyword>
<keyword evidence="9 10" id="KW-0275">Fatty acid biosynthesis</keyword>
<feature type="transmembrane region" description="Helical" evidence="10">
    <location>
        <begin position="33"/>
        <end position="51"/>
    </location>
</feature>
<keyword evidence="5 10" id="KW-0276">Fatty acid metabolism</keyword>
<proteinExistence type="inferred from homology"/>
<evidence type="ECO:0000256" key="2">
    <source>
        <dbReference type="ARBA" id="ARBA00022516"/>
    </source>
</evidence>
<feature type="transmembrane region" description="Helical" evidence="10">
    <location>
        <begin position="116"/>
        <end position="134"/>
    </location>
</feature>
<keyword evidence="4 10" id="KW-0812">Transmembrane</keyword>
<evidence type="ECO:0000256" key="9">
    <source>
        <dbReference type="ARBA" id="ARBA00023160"/>
    </source>
</evidence>